<name>A0ABN4AR50_EMTOG</name>
<feature type="domain" description="Beta-Casp" evidence="3">
    <location>
        <begin position="262"/>
        <end position="387"/>
    </location>
</feature>
<dbReference type="CDD" id="cd16295">
    <property type="entry name" value="TTHA0252-CPSF-like_MBL-fold"/>
    <property type="match status" value="1"/>
</dbReference>
<protein>
    <submittedName>
        <fullName evidence="4">RNA-metabolising metallo-beta-lactamase</fullName>
    </submittedName>
</protein>
<dbReference type="InterPro" id="IPR011108">
    <property type="entry name" value="RMMBL"/>
</dbReference>
<evidence type="ECO:0000259" key="3">
    <source>
        <dbReference type="SMART" id="SM01027"/>
    </source>
</evidence>
<dbReference type="RefSeq" id="WP_015030675.1">
    <property type="nucleotide sequence ID" value="NC_018748.1"/>
</dbReference>
<proteinExistence type="predicted"/>
<dbReference type="PANTHER" id="PTHR11203:SF37">
    <property type="entry name" value="INTEGRATOR COMPLEX SUBUNIT 11"/>
    <property type="match status" value="1"/>
</dbReference>
<dbReference type="Gene3D" id="3.40.50.10890">
    <property type="match status" value="1"/>
</dbReference>
<dbReference type="Pfam" id="PF07521">
    <property type="entry name" value="RMMBL"/>
    <property type="match status" value="1"/>
</dbReference>
<dbReference type="InterPro" id="IPR050698">
    <property type="entry name" value="MBL"/>
</dbReference>
<dbReference type="Proteomes" id="UP000002875">
    <property type="component" value="Chromosome"/>
</dbReference>
<evidence type="ECO:0000313" key="4">
    <source>
        <dbReference type="EMBL" id="AFK04987.1"/>
    </source>
</evidence>
<dbReference type="Pfam" id="PF00753">
    <property type="entry name" value="Lactamase_B"/>
    <property type="match status" value="1"/>
</dbReference>
<sequence length="474" mass="53924">MKLTFWGATRQVSGSMFLLEFDDEYRVLIDCGTDLERENNQETPKSEYGIFPFDPSLINLIILTHAHIDHSGQIPNLYKEGFEGQVLCTKATMDLSEILLLDSASLNQKKYKAIHDSKKRSKKRKDIDSRELYLERQVKEAIENFVTIPFEERFKFKDNGFVTLYPAGHLLGAAHVYLEFWENNQKKTICFSGDVGRKNYPLLVDPHKIPQADYLITETTYGDRHHIDEDGKAEEILADVIQKACIDIPGRLIVPAFSVGRTQAMLYTLNKLYTDRGFTPIKVFTDSPLAKASTRIYEKHVRQLNKQAREFNEENESLFDFENLVYLESNQASKAVSNHSEPCIIISASGMVTGGRVEHHIQANISNPYATILMIGYASEHTLGWKLLNGERKELSIAGQKLPVNANIEKIDVFSGHGDLDDLIDFVKTQDKTKTKNIFLVHGELHTMQNFKNTLAEVGYNQVVIPEKGQTFEI</sequence>
<dbReference type="EMBL" id="CP002961">
    <property type="protein sequence ID" value="AFK04987.1"/>
    <property type="molecule type" value="Genomic_DNA"/>
</dbReference>
<accession>A0ABN4AR50</accession>
<dbReference type="InterPro" id="IPR001279">
    <property type="entry name" value="Metallo-B-lactamas"/>
</dbReference>
<dbReference type="Gene3D" id="3.60.15.10">
    <property type="entry name" value="Ribonuclease Z/Hydroxyacylglutathione hydrolase-like"/>
    <property type="match status" value="1"/>
</dbReference>
<keyword evidence="1" id="KW-0378">Hydrolase</keyword>
<dbReference type="SUPFAM" id="SSF56281">
    <property type="entry name" value="Metallo-hydrolase/oxidoreductase"/>
    <property type="match status" value="1"/>
</dbReference>
<evidence type="ECO:0000313" key="5">
    <source>
        <dbReference type="Proteomes" id="UP000002875"/>
    </source>
</evidence>
<dbReference type="InterPro" id="IPR036866">
    <property type="entry name" value="RibonucZ/Hydroxyglut_hydro"/>
</dbReference>
<keyword evidence="5" id="KW-1185">Reference proteome</keyword>
<feature type="domain" description="Metallo-beta-lactamase" evidence="2">
    <location>
        <begin position="13"/>
        <end position="251"/>
    </location>
</feature>
<dbReference type="Pfam" id="PF10996">
    <property type="entry name" value="Beta-Casp"/>
    <property type="match status" value="1"/>
</dbReference>
<dbReference type="InterPro" id="IPR022712">
    <property type="entry name" value="Beta_Casp"/>
</dbReference>
<organism evidence="4 5">
    <name type="scientific">Emticicia oligotrophica (strain DSM 17448 / CIP 109782 / MTCC 6937 / GPTSA100-15)</name>
    <dbReference type="NCBI Taxonomy" id="929562"/>
    <lineage>
        <taxon>Bacteria</taxon>
        <taxon>Pseudomonadati</taxon>
        <taxon>Bacteroidota</taxon>
        <taxon>Cytophagia</taxon>
        <taxon>Cytophagales</taxon>
        <taxon>Leadbetterellaceae</taxon>
        <taxon>Emticicia</taxon>
    </lineage>
</organism>
<dbReference type="PANTHER" id="PTHR11203">
    <property type="entry name" value="CLEAVAGE AND POLYADENYLATION SPECIFICITY FACTOR FAMILY MEMBER"/>
    <property type="match status" value="1"/>
</dbReference>
<reference evidence="4 5" key="1">
    <citation type="submission" date="2011-07" db="EMBL/GenBank/DDBJ databases">
        <title>The complete genome of chromosome of Emticicia oligotrophica DSM 17448.</title>
        <authorList>
            <consortium name="US DOE Joint Genome Institute (JGI-PGF)"/>
            <person name="Lucas S."/>
            <person name="Han J."/>
            <person name="Lapidus A."/>
            <person name="Bruce D."/>
            <person name="Goodwin L."/>
            <person name="Pitluck S."/>
            <person name="Peters L."/>
            <person name="Kyrpides N."/>
            <person name="Mavromatis K."/>
            <person name="Ivanova N."/>
            <person name="Ovchinnikova G."/>
            <person name="Teshima H."/>
            <person name="Detter J.C."/>
            <person name="Tapia R."/>
            <person name="Han C."/>
            <person name="Land M."/>
            <person name="Hauser L."/>
            <person name="Markowitz V."/>
            <person name="Cheng J.-F."/>
            <person name="Hugenholtz P."/>
            <person name="Woyke T."/>
            <person name="Wu D."/>
            <person name="Tindall B."/>
            <person name="Pomrenke H."/>
            <person name="Brambilla E."/>
            <person name="Klenk H.-P."/>
            <person name="Eisen J.A."/>
        </authorList>
    </citation>
    <scope>NUCLEOTIDE SEQUENCE [LARGE SCALE GENOMIC DNA]</scope>
    <source>
        <strain evidence="4 5">DSM 17448</strain>
    </source>
</reference>
<dbReference type="SMART" id="SM01027">
    <property type="entry name" value="Beta-Casp"/>
    <property type="match status" value="1"/>
</dbReference>
<evidence type="ECO:0000256" key="1">
    <source>
        <dbReference type="ARBA" id="ARBA00022801"/>
    </source>
</evidence>
<dbReference type="SMART" id="SM00849">
    <property type="entry name" value="Lactamase_B"/>
    <property type="match status" value="1"/>
</dbReference>
<evidence type="ECO:0000259" key="2">
    <source>
        <dbReference type="SMART" id="SM00849"/>
    </source>
</evidence>
<gene>
    <name evidence="4" type="ordered locus">Emtol_3861</name>
</gene>